<dbReference type="InterPro" id="IPR003961">
    <property type="entry name" value="FN3_dom"/>
</dbReference>
<dbReference type="SUPFAM" id="SSF49265">
    <property type="entry name" value="Fibronectin type III"/>
    <property type="match status" value="3"/>
</dbReference>
<evidence type="ECO:0000313" key="4">
    <source>
        <dbReference type="EMBL" id="MDL0088428.1"/>
    </source>
</evidence>
<reference evidence="4" key="1">
    <citation type="submission" date="2022-08" db="EMBL/GenBank/DDBJ databases">
        <authorList>
            <person name="Wang H."/>
        </authorList>
    </citation>
    <scope>NUCLEOTIDE SEQUENCE</scope>
    <source>
        <strain evidence="4">PS10</strain>
    </source>
</reference>
<gene>
    <name evidence="4" type="ORF">NYG85_03425</name>
</gene>
<name>A0ABT7HP67_9BACT</name>
<feature type="domain" description="Fibronectin type-III" evidence="3">
    <location>
        <begin position="127"/>
        <end position="222"/>
    </location>
</feature>
<dbReference type="InterPro" id="IPR036116">
    <property type="entry name" value="FN3_sf"/>
</dbReference>
<evidence type="ECO:0000256" key="1">
    <source>
        <dbReference type="ARBA" id="ARBA00022737"/>
    </source>
</evidence>
<comment type="caution">
    <text evidence="4">The sequence shown here is derived from an EMBL/GenBank/DDBJ whole genome shotgun (WGS) entry which is preliminary data.</text>
</comment>
<dbReference type="Gene3D" id="2.60.40.10">
    <property type="entry name" value="Immunoglobulins"/>
    <property type="match status" value="4"/>
</dbReference>
<reference evidence="4" key="2">
    <citation type="journal article" date="2023" name="Microorganisms">
        <title>Isolation and Genomic Characteristics of Cat-Borne Campylobacter felis sp. nov. and Sheep-Borne Campylobacter ovis sp. nov.</title>
        <authorList>
            <person name="Wang H."/>
            <person name="Li Y."/>
            <person name="Gu Y."/>
            <person name="Zhou G."/>
            <person name="Chen X."/>
            <person name="Zhang X."/>
            <person name="Shao Z."/>
            <person name="Zhang J."/>
            <person name="Zhang M."/>
        </authorList>
    </citation>
    <scope>NUCLEOTIDE SEQUENCE</scope>
    <source>
        <strain evidence="4">PS10</strain>
    </source>
</reference>
<dbReference type="PROSITE" id="PS51257">
    <property type="entry name" value="PROKAR_LIPOPROTEIN"/>
    <property type="match status" value="1"/>
</dbReference>
<feature type="domain" description="Fibronectin type-III" evidence="3">
    <location>
        <begin position="316"/>
        <end position="401"/>
    </location>
</feature>
<dbReference type="PROSITE" id="PS50853">
    <property type="entry name" value="FN3"/>
    <property type="match status" value="3"/>
</dbReference>
<evidence type="ECO:0000256" key="2">
    <source>
        <dbReference type="SAM" id="SignalP"/>
    </source>
</evidence>
<dbReference type="InterPro" id="IPR013783">
    <property type="entry name" value="Ig-like_fold"/>
</dbReference>
<accession>A0ABT7HP67</accession>
<dbReference type="Proteomes" id="UP001173801">
    <property type="component" value="Unassembled WGS sequence"/>
</dbReference>
<dbReference type="EMBL" id="JANURM010000002">
    <property type="protein sequence ID" value="MDL0088428.1"/>
    <property type="molecule type" value="Genomic_DNA"/>
</dbReference>
<keyword evidence="2" id="KW-0732">Signal</keyword>
<dbReference type="PANTHER" id="PTHR46708">
    <property type="entry name" value="TENASCIN"/>
    <property type="match status" value="1"/>
</dbReference>
<dbReference type="SMART" id="SM00060">
    <property type="entry name" value="FN3"/>
    <property type="match status" value="3"/>
</dbReference>
<feature type="signal peptide" evidence="2">
    <location>
        <begin position="1"/>
        <end position="23"/>
    </location>
</feature>
<feature type="chain" id="PRO_5047138280" description="Fibronectin type-III domain-containing protein" evidence="2">
    <location>
        <begin position="24"/>
        <end position="401"/>
    </location>
</feature>
<dbReference type="CDD" id="cd00063">
    <property type="entry name" value="FN3"/>
    <property type="match status" value="2"/>
</dbReference>
<protein>
    <recommendedName>
        <fullName evidence="3">Fibronectin type-III domain-containing protein</fullName>
    </recommendedName>
</protein>
<feature type="domain" description="Fibronectin type-III" evidence="3">
    <location>
        <begin position="33"/>
        <end position="126"/>
    </location>
</feature>
<dbReference type="InterPro" id="IPR050991">
    <property type="entry name" value="ECM_Regulatory_Proteins"/>
</dbReference>
<sequence>MKKLIRNFLIPLLVAFLAGCASTSVPTQQSASLPVVTSLKTISDMTQIGFEWLSVNDEKVIGYELYRLDTKSQKFKSIAVINDRFATHYVDTDLKPETTYTYQLRTFSESAISNPGESVSATTKPLLNSVPFAQAIAGLPNRVKLIWRPHPDASVVSYVIKRANANDEKFSHVATIDGRLNAEFIDTNVKPGKNYKYIIYVKTGSGVLSNPSEVIQATTKKLPNPVTKINATQNEPKKIVLTWQAPQIDDFSHYNVYRAISKFLPYTYVAKTSDTSFEDLINSNGATRYYKITAVDIDGLESLKQNEPVLGATLAQPDAPQISANFDGSGINVSWERVNRASYYSVFRSGGGDDKSFSNITETSFYDSDITQNSTYKYRVVAVDEFGLSSDKSNSVEIAVK</sequence>
<evidence type="ECO:0000313" key="5">
    <source>
        <dbReference type="Proteomes" id="UP001173801"/>
    </source>
</evidence>
<dbReference type="PANTHER" id="PTHR46708:SF2">
    <property type="entry name" value="FIBRONECTIN TYPE-III DOMAIN-CONTAINING PROTEIN"/>
    <property type="match status" value="1"/>
</dbReference>
<evidence type="ECO:0000259" key="3">
    <source>
        <dbReference type="PROSITE" id="PS50853"/>
    </source>
</evidence>
<dbReference type="RefSeq" id="WP_284937076.1">
    <property type="nucleotide sequence ID" value="NZ_JANURM010000002.1"/>
</dbReference>
<organism evidence="4 5">
    <name type="scientific">Campylobacter gastrosuis</name>
    <dbReference type="NCBI Taxonomy" id="2974576"/>
    <lineage>
        <taxon>Bacteria</taxon>
        <taxon>Pseudomonadati</taxon>
        <taxon>Campylobacterota</taxon>
        <taxon>Epsilonproteobacteria</taxon>
        <taxon>Campylobacterales</taxon>
        <taxon>Campylobacteraceae</taxon>
        <taxon>Campylobacter</taxon>
    </lineage>
</organism>
<keyword evidence="5" id="KW-1185">Reference proteome</keyword>
<keyword evidence="1" id="KW-0677">Repeat</keyword>
<proteinExistence type="predicted"/>